<reference evidence="18" key="1">
    <citation type="submission" date="2016-08" db="EMBL/GenBank/DDBJ databases">
        <title>Complete genome sequence of the organohalide-respiring Epsilonproteobacterium Sulfurospirillum halorespirans.</title>
        <authorList>
            <person name="Goris T."/>
            <person name="Zimmermann J."/>
            <person name="Schenz B."/>
            <person name="Lemos M."/>
            <person name="Hackermueller J."/>
            <person name="Diekert G."/>
        </authorList>
    </citation>
    <scope>NUCLEOTIDE SEQUENCE [LARGE SCALE GENOMIC DNA]</scope>
    <source>
        <strain>DSM 13726</strain>
        <strain evidence="18">PCE-M2</strain>
    </source>
</reference>
<dbReference type="HAMAP" id="MF_00394">
    <property type="entry name" value="NAD_Glyc3P_dehydrog"/>
    <property type="match status" value="1"/>
</dbReference>
<dbReference type="InterPro" id="IPR013328">
    <property type="entry name" value="6PGD_dom2"/>
</dbReference>
<dbReference type="InterPro" id="IPR006109">
    <property type="entry name" value="G3P_DH_NAD-dep_C"/>
</dbReference>
<comment type="similarity">
    <text evidence="1 11">Belongs to the NAD-dependent glycerol-3-phosphate dehydrogenase family.</text>
</comment>
<evidence type="ECO:0000256" key="6">
    <source>
        <dbReference type="ARBA" id="ARBA00023002"/>
    </source>
</evidence>
<feature type="binding site" evidence="11">
    <location>
        <position position="165"/>
    </location>
    <ligand>
        <name>sn-glycerol 3-phosphate</name>
        <dbReference type="ChEBI" id="CHEBI:57597"/>
    </ligand>
</feature>
<dbReference type="EC" id="1.1.1.94" evidence="11"/>
<feature type="binding site" evidence="13">
    <location>
        <begin position="229"/>
        <end position="230"/>
    </location>
    <ligand>
        <name>substrate</name>
    </ligand>
</feature>
<dbReference type="GO" id="GO:0046167">
    <property type="term" value="P:glycerol-3-phosphate biosynthetic process"/>
    <property type="evidence" value="ECO:0007669"/>
    <property type="project" value="UniProtKB-UniRule"/>
</dbReference>
<evidence type="ECO:0000256" key="14">
    <source>
        <dbReference type="PIRSR" id="PIRSR000114-3"/>
    </source>
</evidence>
<feature type="binding site" evidence="11">
    <location>
        <position position="83"/>
    </location>
    <ligand>
        <name>sn-glycerol 3-phosphate</name>
        <dbReference type="ChEBI" id="CHEBI:57597"/>
    </ligand>
</feature>
<accession>A0A1D7TJT5</accession>
<dbReference type="NCBIfam" id="NF000940">
    <property type="entry name" value="PRK00094.1-2"/>
    <property type="match status" value="1"/>
</dbReference>
<dbReference type="PANTHER" id="PTHR11728">
    <property type="entry name" value="GLYCEROL-3-PHOSPHATE DEHYDROGENASE"/>
    <property type="match status" value="1"/>
</dbReference>
<keyword evidence="6 11" id="KW-0560">Oxidoreductase</keyword>
<dbReference type="NCBIfam" id="NF000943">
    <property type="entry name" value="PRK00094.2-1"/>
    <property type="match status" value="1"/>
</dbReference>
<dbReference type="Pfam" id="PF07479">
    <property type="entry name" value="NAD_Gly3P_dh_C"/>
    <property type="match status" value="1"/>
</dbReference>
<dbReference type="Gene3D" id="1.10.1040.10">
    <property type="entry name" value="N-(1-d-carboxylethyl)-l-norvaline Dehydrogenase, domain 2"/>
    <property type="match status" value="1"/>
</dbReference>
<keyword evidence="8 11" id="KW-0443">Lipid metabolism</keyword>
<feature type="binding site" evidence="11">
    <location>
        <position position="111"/>
    </location>
    <ligand>
        <name>sn-glycerol 3-phosphate</name>
        <dbReference type="ChEBI" id="CHEBI:57597"/>
    </ligand>
</feature>
<evidence type="ECO:0000256" key="11">
    <source>
        <dbReference type="HAMAP-Rule" id="MF_00394"/>
    </source>
</evidence>
<sequence>MGKSVSIAVIGAGKWGQALQFALSFTLTCKITSRHIKPIENFVSLEEALKCEYLIFALPAQVVRGWLEAHFTFRGQKILVAAKGIEQGSGSFLNEIFAHYVPEDHLSFLSGPSFASEVMQGLPTAVVINSSNETLSKEFAAFFPSFIKTYTSKDVIGAEVCGAYKNVLAIASGICDGLKLGNNARASLIARGLVEMRRFGKYFGAHDETFLGLSGAGDLFLTASSTLSRNYRVGLFLAEGKKLETILEELGEVAEGVFTSEAIFELSAKHMIYTPIAHEIALILKGKEPRISVKDLLSD</sequence>
<dbReference type="FunFam" id="1.10.1040.10:FF:000025">
    <property type="entry name" value="Glycerol-3-phosphate dehydrogenase [NAD(P)+]"/>
    <property type="match status" value="1"/>
</dbReference>
<gene>
    <name evidence="11" type="primary">gpsA</name>
    <name evidence="17" type="ORF">SHALO_1378</name>
</gene>
<keyword evidence="5 11" id="KW-0521">NADP</keyword>
<feature type="domain" description="Glycerol-3-phosphate dehydrogenase NAD-dependent C-terminal" evidence="16">
    <location>
        <begin position="154"/>
        <end position="289"/>
    </location>
</feature>
<evidence type="ECO:0000259" key="15">
    <source>
        <dbReference type="Pfam" id="PF01210"/>
    </source>
</evidence>
<evidence type="ECO:0000256" key="2">
    <source>
        <dbReference type="ARBA" id="ARBA00022490"/>
    </source>
</evidence>
<dbReference type="SUPFAM" id="SSF48179">
    <property type="entry name" value="6-phosphogluconate dehydrogenase C-terminal domain-like"/>
    <property type="match status" value="1"/>
</dbReference>
<evidence type="ECO:0000256" key="4">
    <source>
        <dbReference type="ARBA" id="ARBA00022741"/>
    </source>
</evidence>
<evidence type="ECO:0000256" key="12">
    <source>
        <dbReference type="PIRSR" id="PIRSR000114-1"/>
    </source>
</evidence>
<dbReference type="GO" id="GO:0141153">
    <property type="term" value="F:glycerol-3-phosphate dehydrogenase (NADP+) activity"/>
    <property type="evidence" value="ECO:0007669"/>
    <property type="project" value="RHEA"/>
</dbReference>
<dbReference type="UniPathway" id="UPA00940"/>
<feature type="active site" description="Proton acceptor" evidence="11 12">
    <location>
        <position position="165"/>
    </location>
</feature>
<evidence type="ECO:0000259" key="16">
    <source>
        <dbReference type="Pfam" id="PF07479"/>
    </source>
</evidence>
<feature type="binding site" evidence="14">
    <location>
        <position position="115"/>
    </location>
    <ligand>
        <name>NAD(+)</name>
        <dbReference type="ChEBI" id="CHEBI:57540"/>
    </ligand>
</feature>
<dbReference type="GO" id="GO:0005975">
    <property type="term" value="P:carbohydrate metabolic process"/>
    <property type="evidence" value="ECO:0007669"/>
    <property type="project" value="InterPro"/>
</dbReference>
<comment type="function">
    <text evidence="11">Catalyzes the reduction of the glycolytic intermediate dihydroxyacetone phosphate (DHAP) to sn-glycerol 3-phosphate (G3P), the key precursor for phospholipid synthesis.</text>
</comment>
<dbReference type="EMBL" id="CP017111">
    <property type="protein sequence ID" value="AOO65154.1"/>
    <property type="molecule type" value="Genomic_DNA"/>
</dbReference>
<dbReference type="GO" id="GO:0005829">
    <property type="term" value="C:cytosol"/>
    <property type="evidence" value="ECO:0007669"/>
    <property type="project" value="TreeGrafter"/>
</dbReference>
<feature type="binding site" evidence="14">
    <location>
        <position position="229"/>
    </location>
    <ligand>
        <name>NAD(+)</name>
        <dbReference type="ChEBI" id="CHEBI:57540"/>
    </ligand>
</feature>
<dbReference type="SUPFAM" id="SSF51735">
    <property type="entry name" value="NAD(P)-binding Rossmann-fold domains"/>
    <property type="match status" value="1"/>
</dbReference>
<dbReference type="Gene3D" id="3.40.50.720">
    <property type="entry name" value="NAD(P)-binding Rossmann-like Domain"/>
    <property type="match status" value="1"/>
</dbReference>
<keyword evidence="9 11" id="KW-0594">Phospholipid biosynthesis</keyword>
<feature type="binding site" evidence="11">
    <location>
        <position position="115"/>
    </location>
    <ligand>
        <name>NADPH</name>
        <dbReference type="ChEBI" id="CHEBI:57783"/>
    </ligand>
</feature>
<evidence type="ECO:0000256" key="8">
    <source>
        <dbReference type="ARBA" id="ARBA00023098"/>
    </source>
</evidence>
<comment type="subcellular location">
    <subcellularLocation>
        <location evidence="11">Cytoplasm</location>
    </subcellularLocation>
</comment>
<dbReference type="Proteomes" id="UP000094609">
    <property type="component" value="Chromosome"/>
</dbReference>
<evidence type="ECO:0000313" key="18">
    <source>
        <dbReference type="Proteomes" id="UP000094609"/>
    </source>
</evidence>
<dbReference type="InterPro" id="IPR008927">
    <property type="entry name" value="6-PGluconate_DH-like_C_sf"/>
</dbReference>
<evidence type="ECO:0000313" key="17">
    <source>
        <dbReference type="EMBL" id="AOO65154.1"/>
    </source>
</evidence>
<dbReference type="InterPro" id="IPR036291">
    <property type="entry name" value="NAD(P)-bd_dom_sf"/>
</dbReference>
<keyword evidence="7 11" id="KW-0520">NAD</keyword>
<dbReference type="AlphaFoldDB" id="A0A1D7TJT5"/>
<dbReference type="PATRIC" id="fig|1193502.14.peg.1398"/>
<feature type="binding site" evidence="11">
    <location>
        <position position="228"/>
    </location>
    <ligand>
        <name>sn-glycerol 3-phosphate</name>
        <dbReference type="ChEBI" id="CHEBI:57597"/>
    </ligand>
</feature>
<dbReference type="KEGG" id="shal:SHALO_1378"/>
<evidence type="ECO:0000256" key="7">
    <source>
        <dbReference type="ARBA" id="ARBA00023027"/>
    </source>
</evidence>
<feature type="binding site" evidence="11">
    <location>
        <position position="229"/>
    </location>
    <ligand>
        <name>sn-glycerol 3-phosphate</name>
        <dbReference type="ChEBI" id="CHEBI:57597"/>
    </ligand>
</feature>
<feature type="domain" description="Glycerol-3-phosphate dehydrogenase NAD-dependent N-terminal" evidence="15">
    <location>
        <begin position="42"/>
        <end position="134"/>
    </location>
</feature>
<dbReference type="GO" id="GO:0006650">
    <property type="term" value="P:glycerophospholipid metabolic process"/>
    <property type="evidence" value="ECO:0007669"/>
    <property type="project" value="UniProtKB-UniRule"/>
</dbReference>
<keyword evidence="3 11" id="KW-0444">Lipid biosynthesis</keyword>
<evidence type="ECO:0000256" key="3">
    <source>
        <dbReference type="ARBA" id="ARBA00022516"/>
    </source>
</evidence>
<dbReference type="NCBIfam" id="NF000942">
    <property type="entry name" value="PRK00094.1-4"/>
    <property type="match status" value="1"/>
</dbReference>
<feature type="binding site" evidence="11">
    <location>
        <position position="229"/>
    </location>
    <ligand>
        <name>NADPH</name>
        <dbReference type="ChEBI" id="CHEBI:57783"/>
    </ligand>
</feature>
<dbReference type="PIRSF" id="PIRSF000114">
    <property type="entry name" value="Glycerol-3-P_dh"/>
    <property type="match status" value="1"/>
</dbReference>
<feature type="binding site" evidence="13">
    <location>
        <position position="83"/>
    </location>
    <ligand>
        <name>substrate</name>
    </ligand>
</feature>
<dbReference type="GO" id="GO:0008654">
    <property type="term" value="P:phospholipid biosynthetic process"/>
    <property type="evidence" value="ECO:0007669"/>
    <property type="project" value="UniProtKB-KW"/>
</dbReference>
<dbReference type="PANTHER" id="PTHR11728:SF1">
    <property type="entry name" value="GLYCEROL-3-PHOSPHATE DEHYDROGENASE [NAD(+)] 2, CHLOROPLASTIC"/>
    <property type="match status" value="1"/>
</dbReference>
<keyword evidence="4 11" id="KW-0547">Nucleotide-binding</keyword>
<feature type="binding site" evidence="11">
    <location>
        <position position="230"/>
    </location>
    <ligand>
        <name>sn-glycerol 3-phosphate</name>
        <dbReference type="ChEBI" id="CHEBI:57597"/>
    </ligand>
</feature>
<comment type="pathway">
    <text evidence="11">Membrane lipid metabolism; glycerophospholipid metabolism.</text>
</comment>
<dbReference type="GO" id="GO:0046168">
    <property type="term" value="P:glycerol-3-phosphate catabolic process"/>
    <property type="evidence" value="ECO:0007669"/>
    <property type="project" value="InterPro"/>
</dbReference>
<evidence type="ECO:0000256" key="10">
    <source>
        <dbReference type="ARBA" id="ARBA00023264"/>
    </source>
</evidence>
<dbReference type="GO" id="GO:0051287">
    <property type="term" value="F:NAD binding"/>
    <property type="evidence" value="ECO:0007669"/>
    <property type="project" value="InterPro"/>
</dbReference>
<feature type="binding site" evidence="11">
    <location>
        <position position="35"/>
    </location>
    <ligand>
        <name>NADPH</name>
        <dbReference type="ChEBI" id="CHEBI:57783"/>
    </ligand>
</feature>
<dbReference type="InterPro" id="IPR006168">
    <property type="entry name" value="G3P_DH_NAD-dep"/>
</dbReference>
<feature type="binding site" evidence="11">
    <location>
        <position position="113"/>
    </location>
    <ligand>
        <name>sn-glycerol 3-phosphate</name>
        <dbReference type="ChEBI" id="CHEBI:57597"/>
    </ligand>
</feature>
<protein>
    <recommendedName>
        <fullName evidence="11">Glycerol-3-phosphate dehydrogenase [NAD(P)+]</fullName>
        <ecNumber evidence="11">1.1.1.94</ecNumber>
    </recommendedName>
    <alternativeName>
        <fullName evidence="11">NAD(P)(+)-dependent glycerol-3-phosphate dehydrogenase</fullName>
    </alternativeName>
    <alternativeName>
        <fullName evidence="11">NAD(P)H-dependent dihydroxyacetone-phosphate reductase</fullName>
    </alternativeName>
</protein>
<dbReference type="InterPro" id="IPR011128">
    <property type="entry name" value="G3P_DH_NAD-dep_N"/>
</dbReference>
<feature type="binding site" evidence="11">
    <location>
        <position position="34"/>
    </location>
    <ligand>
        <name>NADPH</name>
        <dbReference type="ChEBI" id="CHEBI:57783"/>
    </ligand>
</feature>
<name>A0A1D7TJT5_9BACT</name>
<evidence type="ECO:0000256" key="5">
    <source>
        <dbReference type="ARBA" id="ARBA00022857"/>
    </source>
</evidence>
<feature type="binding site" evidence="11">
    <location>
        <position position="253"/>
    </location>
    <ligand>
        <name>NADPH</name>
        <dbReference type="ChEBI" id="CHEBI:57783"/>
    </ligand>
</feature>
<organism evidence="17 18">
    <name type="scientific">Sulfurospirillum halorespirans DSM 13726</name>
    <dbReference type="NCBI Taxonomy" id="1193502"/>
    <lineage>
        <taxon>Bacteria</taxon>
        <taxon>Pseudomonadati</taxon>
        <taxon>Campylobacterota</taxon>
        <taxon>Epsilonproteobacteria</taxon>
        <taxon>Campylobacterales</taxon>
        <taxon>Sulfurospirillaceae</taxon>
        <taxon>Sulfurospirillum</taxon>
    </lineage>
</organism>
<feature type="binding site" evidence="11">
    <location>
        <position position="15"/>
    </location>
    <ligand>
        <name>NADPH</name>
        <dbReference type="ChEBI" id="CHEBI:57783"/>
    </ligand>
</feature>
<comment type="catalytic activity">
    <reaction evidence="11">
        <text>sn-glycerol 3-phosphate + NADP(+) = dihydroxyacetone phosphate + NADPH + H(+)</text>
        <dbReference type="Rhea" id="RHEA:11096"/>
        <dbReference type="ChEBI" id="CHEBI:15378"/>
        <dbReference type="ChEBI" id="CHEBI:57597"/>
        <dbReference type="ChEBI" id="CHEBI:57642"/>
        <dbReference type="ChEBI" id="CHEBI:57783"/>
        <dbReference type="ChEBI" id="CHEBI:58349"/>
        <dbReference type="EC" id="1.1.1.94"/>
    </reaction>
</comment>
<dbReference type="PROSITE" id="PS00957">
    <property type="entry name" value="NAD_G3PDH"/>
    <property type="match status" value="1"/>
</dbReference>
<proteinExistence type="inferred from homology"/>
<feature type="binding site" evidence="11">
    <location>
        <position position="255"/>
    </location>
    <ligand>
        <name>NADPH</name>
        <dbReference type="ChEBI" id="CHEBI:57783"/>
    </ligand>
</feature>
<evidence type="ECO:0000256" key="1">
    <source>
        <dbReference type="ARBA" id="ARBA00011009"/>
    </source>
</evidence>
<dbReference type="Pfam" id="PF01210">
    <property type="entry name" value="NAD_Gly3P_dh_N"/>
    <property type="match status" value="1"/>
</dbReference>
<feature type="binding site" evidence="11">
    <location>
        <position position="218"/>
    </location>
    <ligand>
        <name>sn-glycerol 3-phosphate</name>
        <dbReference type="ChEBI" id="CHEBI:57597"/>
    </ligand>
</feature>
<keyword evidence="18" id="KW-1185">Reference proteome</keyword>
<feature type="binding site" evidence="11">
    <location>
        <position position="83"/>
    </location>
    <ligand>
        <name>NADPH</name>
        <dbReference type="ChEBI" id="CHEBI:57783"/>
    </ligand>
</feature>
<evidence type="ECO:0000256" key="13">
    <source>
        <dbReference type="PIRSR" id="PIRSR000114-2"/>
    </source>
</evidence>
<dbReference type="STRING" id="1193502.SHALO_1378"/>
<comment type="catalytic activity">
    <reaction evidence="11">
        <text>sn-glycerol 3-phosphate + NAD(+) = dihydroxyacetone phosphate + NADH + H(+)</text>
        <dbReference type="Rhea" id="RHEA:11092"/>
        <dbReference type="ChEBI" id="CHEBI:15378"/>
        <dbReference type="ChEBI" id="CHEBI:57540"/>
        <dbReference type="ChEBI" id="CHEBI:57597"/>
        <dbReference type="ChEBI" id="CHEBI:57642"/>
        <dbReference type="ChEBI" id="CHEBI:57945"/>
        <dbReference type="EC" id="1.1.1.94"/>
    </reaction>
</comment>
<keyword evidence="2 11" id="KW-0963">Cytoplasm</keyword>
<dbReference type="GO" id="GO:0141152">
    <property type="term" value="F:glycerol-3-phosphate dehydrogenase (NAD+) activity"/>
    <property type="evidence" value="ECO:0007669"/>
    <property type="project" value="RHEA"/>
</dbReference>
<keyword evidence="10 11" id="KW-1208">Phospholipid metabolism</keyword>
<evidence type="ECO:0000256" key="9">
    <source>
        <dbReference type="ARBA" id="ARBA00023209"/>
    </source>
</evidence>
<comment type="caution">
    <text evidence="11">Lacks conserved residue(s) required for the propagation of feature annotation.</text>
</comment>